<protein>
    <recommendedName>
        <fullName evidence="2">F-box domain-containing protein</fullName>
    </recommendedName>
</protein>
<dbReference type="SMART" id="SM00256">
    <property type="entry name" value="FBOX"/>
    <property type="match status" value="1"/>
</dbReference>
<keyword evidence="4" id="KW-1185">Reference proteome</keyword>
<feature type="domain" description="F-box" evidence="2">
    <location>
        <begin position="24"/>
        <end position="63"/>
    </location>
</feature>
<evidence type="ECO:0000313" key="3">
    <source>
        <dbReference type="EMBL" id="TKW38472.1"/>
    </source>
</evidence>
<dbReference type="OMA" id="GQWERRY"/>
<evidence type="ECO:0000259" key="2">
    <source>
        <dbReference type="SMART" id="SM00256"/>
    </source>
</evidence>
<dbReference type="InterPro" id="IPR037293">
    <property type="entry name" value="Gal_Oxidase_central_sf"/>
</dbReference>
<gene>
    <name evidence="3" type="ORF">SEVIR_1G116700v2</name>
</gene>
<evidence type="ECO:0000256" key="1">
    <source>
        <dbReference type="SAM" id="MobiDB-lite"/>
    </source>
</evidence>
<dbReference type="PANTHER" id="PTHR31672:SF13">
    <property type="entry name" value="F-BOX PROTEIN CPR30-LIKE"/>
    <property type="match status" value="1"/>
</dbReference>
<dbReference type="InterPro" id="IPR050796">
    <property type="entry name" value="SCF_F-box_component"/>
</dbReference>
<dbReference type="PANTHER" id="PTHR31672">
    <property type="entry name" value="BNACNNG10540D PROTEIN"/>
    <property type="match status" value="1"/>
</dbReference>
<dbReference type="Gene3D" id="2.130.10.80">
    <property type="entry name" value="Galactose oxidase/kelch, beta-propeller"/>
    <property type="match status" value="1"/>
</dbReference>
<accession>A0A4U6W852</accession>
<organism evidence="3 4">
    <name type="scientific">Setaria viridis</name>
    <name type="common">Green bristlegrass</name>
    <name type="synonym">Setaria italica subsp. viridis</name>
    <dbReference type="NCBI Taxonomy" id="4556"/>
    <lineage>
        <taxon>Eukaryota</taxon>
        <taxon>Viridiplantae</taxon>
        <taxon>Streptophyta</taxon>
        <taxon>Embryophyta</taxon>
        <taxon>Tracheophyta</taxon>
        <taxon>Spermatophyta</taxon>
        <taxon>Magnoliopsida</taxon>
        <taxon>Liliopsida</taxon>
        <taxon>Poales</taxon>
        <taxon>Poaceae</taxon>
        <taxon>PACMAD clade</taxon>
        <taxon>Panicoideae</taxon>
        <taxon>Panicodae</taxon>
        <taxon>Paniceae</taxon>
        <taxon>Cenchrinae</taxon>
        <taxon>Setaria</taxon>
    </lineage>
</organism>
<sequence>MCNAMKLQKTGMKRKKGSIPRRRTPELSEEILARLPVKSLVRCKSVCKAWRATISDPVFIRAWEQDPSVIITLDTLDYLIPGERWPSTFSNHVRFYQWQPSNGQAAKFLHAKDFSGDFSRLCYFTHCDGLLYLFNPATRDAITLPDSRNNPMREEEAACHCSGLDLDPRTGRYKVVQAFFRSIDADANIYRMGMEVFTVSGGAWRETPDDLPCPIKRWQTGLIPSKGFCSGASTSLATSSNRLHGVASSALTWRTSRSASPRCRTGIGDACLIDELRGELCLTAPTSGTPATMTVWAMAIDDDGRHGQWERRYSYHFPRLCHPMALLPGGQVLLWNQLDLYSYEAPSSELKVLCEMGCMRARRWKKLWNVNVRPYTESLVRITA</sequence>
<dbReference type="InterPro" id="IPR011043">
    <property type="entry name" value="Gal_Oxase/kelch_b-propeller"/>
</dbReference>
<dbReference type="InterPro" id="IPR001810">
    <property type="entry name" value="F-box_dom"/>
</dbReference>
<name>A0A4U6W852_SETVI</name>
<dbReference type="Proteomes" id="UP000298652">
    <property type="component" value="Chromosome 1"/>
</dbReference>
<dbReference type="EMBL" id="CM016552">
    <property type="protein sequence ID" value="TKW38472.1"/>
    <property type="molecule type" value="Genomic_DNA"/>
</dbReference>
<dbReference type="Pfam" id="PF00646">
    <property type="entry name" value="F-box"/>
    <property type="match status" value="1"/>
</dbReference>
<proteinExistence type="predicted"/>
<feature type="region of interest" description="Disordered" evidence="1">
    <location>
        <begin position="1"/>
        <end position="23"/>
    </location>
</feature>
<dbReference type="Gramene" id="TKW38472">
    <property type="protein sequence ID" value="TKW38472"/>
    <property type="gene ID" value="SEVIR_1G116700v2"/>
</dbReference>
<dbReference type="SUPFAM" id="SSF50965">
    <property type="entry name" value="Galactose oxidase, central domain"/>
    <property type="match status" value="1"/>
</dbReference>
<evidence type="ECO:0000313" key="4">
    <source>
        <dbReference type="Proteomes" id="UP000298652"/>
    </source>
</evidence>
<dbReference type="CDD" id="cd22157">
    <property type="entry name" value="F-box_AtFBW1-like"/>
    <property type="match status" value="1"/>
</dbReference>
<reference evidence="3" key="1">
    <citation type="submission" date="2019-03" db="EMBL/GenBank/DDBJ databases">
        <title>WGS assembly of Setaria viridis.</title>
        <authorList>
            <person name="Huang P."/>
            <person name="Jenkins J."/>
            <person name="Grimwood J."/>
            <person name="Barry K."/>
            <person name="Healey A."/>
            <person name="Mamidi S."/>
            <person name="Sreedasyam A."/>
            <person name="Shu S."/>
            <person name="Feldman M."/>
            <person name="Wu J."/>
            <person name="Yu Y."/>
            <person name="Chen C."/>
            <person name="Johnson J."/>
            <person name="Rokhsar D."/>
            <person name="Baxter I."/>
            <person name="Schmutz J."/>
            <person name="Brutnell T."/>
            <person name="Kellogg E."/>
        </authorList>
    </citation>
    <scope>NUCLEOTIDE SEQUENCE [LARGE SCALE GENOMIC DNA]</scope>
</reference>
<feature type="compositionally biased region" description="Basic residues" evidence="1">
    <location>
        <begin position="11"/>
        <end position="22"/>
    </location>
</feature>
<dbReference type="AlphaFoldDB" id="A0A4U6W852"/>
<dbReference type="Gene3D" id="1.20.1280.50">
    <property type="match status" value="1"/>
</dbReference>
<dbReference type="InterPro" id="IPR036047">
    <property type="entry name" value="F-box-like_dom_sf"/>
</dbReference>
<dbReference type="SUPFAM" id="SSF81383">
    <property type="entry name" value="F-box domain"/>
    <property type="match status" value="1"/>
</dbReference>